<proteinExistence type="inferred from homology"/>
<dbReference type="PANTHER" id="PTHR11690">
    <property type="entry name" value="AMILORIDE-SENSITIVE SODIUM CHANNEL-RELATED"/>
    <property type="match status" value="1"/>
</dbReference>
<dbReference type="GO" id="GO:0016324">
    <property type="term" value="C:apical plasma membrane"/>
    <property type="evidence" value="ECO:0007669"/>
    <property type="project" value="UniProtKB-SubCell"/>
</dbReference>
<comment type="caution">
    <text evidence="24">The sequence shown here is derived from an EMBL/GenBank/DDBJ whole genome shotgun (WGS) entry which is preliminary data.</text>
</comment>
<dbReference type="Proteomes" id="UP000437017">
    <property type="component" value="Unassembled WGS sequence"/>
</dbReference>
<keyword evidence="13" id="KW-0407">Ion channel</keyword>
<evidence type="ECO:0000256" key="4">
    <source>
        <dbReference type="ARBA" id="ARBA00022461"/>
    </source>
</evidence>
<keyword evidence="7 23" id="KW-1133">Transmembrane helix</keyword>
<dbReference type="InterPro" id="IPR020903">
    <property type="entry name" value="ENaC_CS"/>
</dbReference>
<keyword evidence="6 23" id="KW-0812">Transmembrane</keyword>
<name>A0A643BWV7_BALPH</name>
<dbReference type="GO" id="GO:0015280">
    <property type="term" value="F:ligand-gated sodium channel activity"/>
    <property type="evidence" value="ECO:0007669"/>
    <property type="project" value="InterPro"/>
</dbReference>
<accession>A0A643BWV7</accession>
<comment type="function">
    <text evidence="20">This is one of the three pore-forming subunits of the heterotrimeric epithelial sodium channel (ENaC), a critical regulator of sodium balance and fluid homeostasis. ENaC operates in epithelial tissues, where it mediates the electrodiffusion of sodium ions from extracellular fluid through the apical membrane of cells, with water following osmotically. It plays a key role in maintaining sodium homeostasis through electrogenic sodium reabsorption in the kidneys. Additionally, ENaC is essential for airway surface liquid homeostasis, which is crucial for proper mucus clearance.</text>
</comment>
<evidence type="ECO:0000256" key="15">
    <source>
        <dbReference type="ARBA" id="ARBA00036239"/>
    </source>
</evidence>
<evidence type="ECO:0000256" key="22">
    <source>
        <dbReference type="ARBA" id="ARBA00050053"/>
    </source>
</evidence>
<evidence type="ECO:0000256" key="6">
    <source>
        <dbReference type="ARBA" id="ARBA00022692"/>
    </source>
</evidence>
<evidence type="ECO:0000256" key="8">
    <source>
        <dbReference type="ARBA" id="ARBA00023053"/>
    </source>
</evidence>
<feature type="transmembrane region" description="Helical" evidence="23">
    <location>
        <begin position="81"/>
        <end position="101"/>
    </location>
</feature>
<evidence type="ECO:0000256" key="23">
    <source>
        <dbReference type="SAM" id="Phobius"/>
    </source>
</evidence>
<keyword evidence="11" id="KW-1015">Disulfide bond</keyword>
<feature type="non-terminal residue" evidence="24">
    <location>
        <position position="1"/>
    </location>
</feature>
<gene>
    <name evidence="24" type="ORF">E2I00_020218</name>
</gene>
<evidence type="ECO:0000256" key="16">
    <source>
        <dbReference type="ARBA" id="ARBA00038224"/>
    </source>
</evidence>
<evidence type="ECO:0000256" key="13">
    <source>
        <dbReference type="ARBA" id="ARBA00023303"/>
    </source>
</evidence>
<keyword evidence="4" id="KW-0894">Sodium channel</keyword>
<comment type="catalytic activity">
    <reaction evidence="15">
        <text>Na(+)(in) = Na(+)(out)</text>
        <dbReference type="Rhea" id="RHEA:34963"/>
        <dbReference type="ChEBI" id="CHEBI:29101"/>
    </reaction>
</comment>
<comment type="subcellular location">
    <subcellularLocation>
        <location evidence="1">Apical cell membrane</location>
        <topology evidence="1">Multi-pass membrane protein</topology>
    </subcellularLocation>
    <subcellularLocation>
        <location evidence="2">Cytoplasmic vesicle membrane</location>
        <topology evidence="2">Multi-pass membrane protein</topology>
    </subcellularLocation>
</comment>
<dbReference type="GO" id="GO:0030659">
    <property type="term" value="C:cytoplasmic vesicle membrane"/>
    <property type="evidence" value="ECO:0007669"/>
    <property type="project" value="UniProtKB-SubCell"/>
</dbReference>
<keyword evidence="3" id="KW-0813">Transport</keyword>
<keyword evidence="9" id="KW-0406">Ion transport</keyword>
<dbReference type="PANTHER" id="PTHR11690:SF18">
    <property type="entry name" value="AMILORIDE-SENSITIVE SODIUM CHANNEL SUBUNIT BETA"/>
    <property type="match status" value="1"/>
</dbReference>
<evidence type="ECO:0000256" key="3">
    <source>
        <dbReference type="ARBA" id="ARBA00022448"/>
    </source>
</evidence>
<evidence type="ECO:0000256" key="12">
    <source>
        <dbReference type="ARBA" id="ARBA00023201"/>
    </source>
</evidence>
<evidence type="ECO:0000256" key="20">
    <source>
        <dbReference type="ARBA" id="ARBA00049941"/>
    </source>
</evidence>
<keyword evidence="5" id="KW-1003">Cell membrane</keyword>
<evidence type="ECO:0000256" key="1">
    <source>
        <dbReference type="ARBA" id="ARBA00004424"/>
    </source>
</evidence>
<evidence type="ECO:0000256" key="2">
    <source>
        <dbReference type="ARBA" id="ARBA00004439"/>
    </source>
</evidence>
<keyword evidence="14" id="KW-0968">Cytoplasmic vesicle</keyword>
<sequence length="528" mass="59440">CPCSGHDWEILGREAGVVSEVALPGVSAGTTMHIKKYLLKCLHRLQKGPGYTYKELLVWYCDNTNTHGPKRIICEGPKKKAMWFVLTLLFTSLVCWQWGVFIRTYLSWEVSVSLSIGFKAMDFPAVTICNTSPFQYSKVKHLLKDLDELMEAVLERILGPELSHGNATRALNLTIWNYMPLVFINEQNPHHPVVLDLFEDNYNGSASSSPAPGRTCSAQGCKVAMRLAVTEWYTLQATNIFAQVPKQELVAMGYPAERLILACLFGAEPCNYRNFTPIFHPDYGNCYIFNWGMREKALPSANPGAEFGLKLILDMGQEDYVPFLTSTAGARLMLHEQMSYPFIKEEGIFAMSGMETSIGVLVDRLERKGEPYSQCTMNGSDVPIRNLYSDYNTTYSIQACIRSCFQDHMIHNCSCGHYLYPLPRGEKYCNNQEFPDWGLDFPCVVSGAGPKHQYHLEQFGFWMGGSVLCLIEFGEIIIDFVWITIIRLVALAKSLRQRRAQACYDGPPPTVAELPLDVIESDNEGDAI</sequence>
<keyword evidence="25" id="KW-1185">Reference proteome</keyword>
<evidence type="ECO:0000256" key="18">
    <source>
        <dbReference type="ARBA" id="ARBA00042734"/>
    </source>
</evidence>
<comment type="similarity">
    <text evidence="16">Belongs to the amiloride-sensitive sodium channel (TC 1.A.6) family. SCNN1B subfamily.</text>
</comment>
<keyword evidence="8" id="KW-0915">Sodium</keyword>
<feature type="transmembrane region" description="Helical" evidence="23">
    <location>
        <begin position="459"/>
        <end position="489"/>
    </location>
</feature>
<evidence type="ECO:0000256" key="9">
    <source>
        <dbReference type="ARBA" id="ARBA00023065"/>
    </source>
</evidence>
<dbReference type="InterPro" id="IPR001873">
    <property type="entry name" value="ENaC"/>
</dbReference>
<evidence type="ECO:0000256" key="10">
    <source>
        <dbReference type="ARBA" id="ARBA00023136"/>
    </source>
</evidence>
<dbReference type="Pfam" id="PF00858">
    <property type="entry name" value="ASC"/>
    <property type="match status" value="1"/>
</dbReference>
<dbReference type="FunFam" id="2.60.470.10:FF:000003">
    <property type="entry name" value="Amiloride-sensitive sodium channel subunit beta"/>
    <property type="match status" value="1"/>
</dbReference>
<keyword evidence="10 23" id="KW-0472">Membrane</keyword>
<evidence type="ECO:0000256" key="14">
    <source>
        <dbReference type="ARBA" id="ARBA00023329"/>
    </source>
</evidence>
<evidence type="ECO:0000313" key="25">
    <source>
        <dbReference type="Proteomes" id="UP000437017"/>
    </source>
</evidence>
<organism evidence="24 25">
    <name type="scientific">Balaenoptera physalus</name>
    <name type="common">Fin whale</name>
    <name type="synonym">Balaena physalus</name>
    <dbReference type="NCBI Taxonomy" id="9770"/>
    <lineage>
        <taxon>Eukaryota</taxon>
        <taxon>Metazoa</taxon>
        <taxon>Chordata</taxon>
        <taxon>Craniata</taxon>
        <taxon>Vertebrata</taxon>
        <taxon>Euteleostomi</taxon>
        <taxon>Mammalia</taxon>
        <taxon>Eutheria</taxon>
        <taxon>Laurasiatheria</taxon>
        <taxon>Artiodactyla</taxon>
        <taxon>Whippomorpha</taxon>
        <taxon>Cetacea</taxon>
        <taxon>Mysticeti</taxon>
        <taxon>Balaenopteridae</taxon>
        <taxon>Balaenoptera</taxon>
    </lineage>
</organism>
<evidence type="ECO:0000256" key="11">
    <source>
        <dbReference type="ARBA" id="ARBA00023157"/>
    </source>
</evidence>
<dbReference type="NCBIfam" id="TIGR00859">
    <property type="entry name" value="ENaC"/>
    <property type="match status" value="1"/>
</dbReference>
<evidence type="ECO:0000256" key="21">
    <source>
        <dbReference type="ARBA" id="ARBA00050037"/>
    </source>
</evidence>
<keyword evidence="12" id="KW-0739">Sodium transport</keyword>
<protein>
    <recommendedName>
        <fullName evidence="21">Epithelial sodium channel subunit beta</fullName>
    </recommendedName>
    <alternativeName>
        <fullName evidence="22">Amiloride-sensitive sodium channel subunit beta</fullName>
    </alternativeName>
    <alternativeName>
        <fullName evidence="19">Beta-NaCH</fullName>
    </alternativeName>
    <alternativeName>
        <fullName evidence="18">Nonvoltage-gated sodium channel 1 subunit beta</fullName>
    </alternativeName>
    <alternativeName>
        <fullName evidence="17">SCNEB</fullName>
    </alternativeName>
</protein>
<reference evidence="24 25" key="1">
    <citation type="journal article" date="2019" name="PLoS ONE">
        <title>Genomic analyses reveal an absence of contemporary introgressive admixture between fin whales and blue whales, despite known hybrids.</title>
        <authorList>
            <person name="Westbury M.V."/>
            <person name="Petersen B."/>
            <person name="Lorenzen E.D."/>
        </authorList>
    </citation>
    <scope>NUCLEOTIDE SEQUENCE [LARGE SCALE GENOMIC DNA]</scope>
    <source>
        <strain evidence="24">FinWhale-01</strain>
    </source>
</reference>
<dbReference type="OrthoDB" id="6502088at2759"/>
<dbReference type="PROSITE" id="PS01206">
    <property type="entry name" value="ASC"/>
    <property type="match status" value="1"/>
</dbReference>
<dbReference type="InterPro" id="IPR004724">
    <property type="entry name" value="ENaC_chordates"/>
</dbReference>
<evidence type="ECO:0000256" key="17">
    <source>
        <dbReference type="ARBA" id="ARBA00041932"/>
    </source>
</evidence>
<evidence type="ECO:0000256" key="7">
    <source>
        <dbReference type="ARBA" id="ARBA00022989"/>
    </source>
</evidence>
<dbReference type="EMBL" id="SGJD01003879">
    <property type="protein sequence ID" value="KAB0392404.1"/>
    <property type="molecule type" value="Genomic_DNA"/>
</dbReference>
<dbReference type="Gene3D" id="2.60.470.10">
    <property type="entry name" value="Acid-sensing ion channels like domains"/>
    <property type="match status" value="1"/>
</dbReference>
<evidence type="ECO:0000256" key="19">
    <source>
        <dbReference type="ARBA" id="ARBA00043222"/>
    </source>
</evidence>
<dbReference type="GO" id="GO:0034706">
    <property type="term" value="C:sodium channel complex"/>
    <property type="evidence" value="ECO:0007669"/>
    <property type="project" value="TreeGrafter"/>
</dbReference>
<evidence type="ECO:0000256" key="5">
    <source>
        <dbReference type="ARBA" id="ARBA00022475"/>
    </source>
</evidence>
<dbReference type="PRINTS" id="PR01078">
    <property type="entry name" value="AMINACHANNEL"/>
</dbReference>
<dbReference type="AlphaFoldDB" id="A0A643BWV7"/>
<evidence type="ECO:0000313" key="24">
    <source>
        <dbReference type="EMBL" id="KAB0392404.1"/>
    </source>
</evidence>